<evidence type="ECO:0000313" key="1">
    <source>
        <dbReference type="EMBL" id="MEX3936651.1"/>
    </source>
</evidence>
<organism evidence="1 2">
    <name type="scientific">Paraburkholderia phymatum</name>
    <dbReference type="NCBI Taxonomy" id="148447"/>
    <lineage>
        <taxon>Bacteria</taxon>
        <taxon>Pseudomonadati</taxon>
        <taxon>Pseudomonadota</taxon>
        <taxon>Betaproteobacteria</taxon>
        <taxon>Burkholderiales</taxon>
        <taxon>Burkholderiaceae</taxon>
        <taxon>Paraburkholderia</taxon>
    </lineage>
</organism>
<dbReference type="Proteomes" id="UP001558850">
    <property type="component" value="Unassembled WGS sequence"/>
</dbReference>
<accession>A0ACC6UAI0</accession>
<reference evidence="1" key="1">
    <citation type="submission" date="2024-07" db="EMBL/GenBank/DDBJ databases">
        <title>A survey of Mimosa microsymbionts across Brazilian biomes reveals a high diversity of Paraburkholderia nodulating endemic species, but also that Cupriavidus is common as a symbiont of widespread species.</title>
        <authorList>
            <person name="Rouws L."/>
            <person name="Barauna A."/>
            <person name="Beukes C."/>
            <person name="Rouws J.R.C."/>
            <person name="De Faria S.M."/>
            <person name="Gross E."/>
            <person name="Bueno Dos Reis Junior F."/>
            <person name="Simon M.F."/>
            <person name="Maluk M."/>
            <person name="Odee D.W."/>
            <person name="Kenicer G."/>
            <person name="Young J.P.W."/>
            <person name="Reis V.M."/>
            <person name="Zilli J."/>
            <person name="James E.K."/>
        </authorList>
    </citation>
    <scope>NUCLEOTIDE SEQUENCE</scope>
    <source>
        <strain evidence="1">EG181B</strain>
    </source>
</reference>
<gene>
    <name evidence="1" type="ORF">AB4Y32_33585</name>
</gene>
<evidence type="ECO:0000313" key="2">
    <source>
        <dbReference type="Proteomes" id="UP001558850"/>
    </source>
</evidence>
<proteinExistence type="predicted"/>
<name>A0ACC6UAI0_9BURK</name>
<protein>
    <submittedName>
        <fullName evidence="1">Uncharacterized protein</fullName>
    </submittedName>
</protein>
<dbReference type="EMBL" id="JBFRCH010000035">
    <property type="protein sequence ID" value="MEX3936651.1"/>
    <property type="molecule type" value="Genomic_DNA"/>
</dbReference>
<comment type="caution">
    <text evidence="1">The sequence shown here is derived from an EMBL/GenBank/DDBJ whole genome shotgun (WGS) entry which is preliminary data.</text>
</comment>
<sequence length="114" mass="12474">MKRMPAAAWLGLLAAPAIVLTAQSIDYALVHVACSHGSRLALDIVSCMGLLFSGATAWFAWRLWLRASRPSAQSGTESDARVAFFASMAMWVGALCALIQLMMWFPQWILSPCR</sequence>
<keyword evidence="2" id="KW-1185">Reference proteome</keyword>